<organism evidence="5 6">
    <name type="scientific">Dimorphilus gyrociliatus</name>
    <dbReference type="NCBI Taxonomy" id="2664684"/>
    <lineage>
        <taxon>Eukaryota</taxon>
        <taxon>Metazoa</taxon>
        <taxon>Spiralia</taxon>
        <taxon>Lophotrochozoa</taxon>
        <taxon>Annelida</taxon>
        <taxon>Polychaeta</taxon>
        <taxon>Polychaeta incertae sedis</taxon>
        <taxon>Dinophilidae</taxon>
        <taxon>Dimorphilus</taxon>
    </lineage>
</organism>
<gene>
    <name evidence="5" type="ORF">DGYR_LOCUS10580</name>
</gene>
<feature type="binding site" evidence="4">
    <location>
        <position position="50"/>
    </location>
    <ligand>
        <name>Mg(2+)</name>
        <dbReference type="ChEBI" id="CHEBI:18420"/>
    </ligand>
</feature>
<dbReference type="InterPro" id="IPR006689">
    <property type="entry name" value="Small_GTPase_ARF/SAR"/>
</dbReference>
<keyword evidence="1 3" id="KW-0547">Nucleotide-binding</keyword>
<dbReference type="PANTHER" id="PTHR46693:SF1">
    <property type="entry name" value="ADP-RIBOSYLATION FACTOR-LIKE PROTEIN 15"/>
    <property type="match status" value="1"/>
</dbReference>
<feature type="binding site" evidence="3">
    <location>
        <position position="90"/>
    </location>
    <ligand>
        <name>GTP</name>
        <dbReference type="ChEBI" id="CHEBI:37565"/>
    </ligand>
</feature>
<proteinExistence type="predicted"/>
<evidence type="ECO:0000256" key="4">
    <source>
        <dbReference type="PIRSR" id="PIRSR606689-2"/>
    </source>
</evidence>
<evidence type="ECO:0000256" key="3">
    <source>
        <dbReference type="PIRSR" id="PIRSR606689-1"/>
    </source>
</evidence>
<keyword evidence="4" id="KW-0479">Metal-binding</keyword>
<dbReference type="GO" id="GO:0046872">
    <property type="term" value="F:metal ion binding"/>
    <property type="evidence" value="ECO:0007669"/>
    <property type="project" value="UniProtKB-KW"/>
</dbReference>
<evidence type="ECO:0000313" key="6">
    <source>
        <dbReference type="Proteomes" id="UP000549394"/>
    </source>
</evidence>
<keyword evidence="6" id="KW-1185">Reference proteome</keyword>
<dbReference type="OrthoDB" id="414781at2759"/>
<feature type="binding site" evidence="3">
    <location>
        <begin position="147"/>
        <end position="150"/>
    </location>
    <ligand>
        <name>GTP</name>
        <dbReference type="ChEBI" id="CHEBI:37565"/>
    </ligand>
</feature>
<dbReference type="Pfam" id="PF00025">
    <property type="entry name" value="Arf"/>
    <property type="match status" value="1"/>
</dbReference>
<evidence type="ECO:0000313" key="5">
    <source>
        <dbReference type="EMBL" id="CAD5122830.1"/>
    </source>
</evidence>
<reference evidence="5 6" key="1">
    <citation type="submission" date="2020-08" db="EMBL/GenBank/DDBJ databases">
        <authorList>
            <person name="Hejnol A."/>
        </authorList>
    </citation>
    <scope>NUCLEOTIDE SEQUENCE [LARGE SCALE GENOMIC DNA]</scope>
</reference>
<dbReference type="AlphaFoldDB" id="A0A7I8W2U9"/>
<feature type="binding site" evidence="3">
    <location>
        <begin position="43"/>
        <end position="50"/>
    </location>
    <ligand>
        <name>GTP</name>
        <dbReference type="ChEBI" id="CHEBI:37565"/>
    </ligand>
</feature>
<accession>A0A7I8W2U9</accession>
<dbReference type="SMART" id="SM00178">
    <property type="entry name" value="SAR"/>
    <property type="match status" value="1"/>
</dbReference>
<dbReference type="InterPro" id="IPR027417">
    <property type="entry name" value="P-loop_NTPase"/>
</dbReference>
<dbReference type="PANTHER" id="PTHR46693">
    <property type="entry name" value="ADP-RIBOSYLATION FACTOR-LIKE PROTEIN 15"/>
    <property type="match status" value="1"/>
</dbReference>
<name>A0A7I8W2U9_9ANNE</name>
<keyword evidence="2 3" id="KW-0342">GTP-binding</keyword>
<evidence type="ECO:0000256" key="2">
    <source>
        <dbReference type="ARBA" id="ARBA00023134"/>
    </source>
</evidence>
<dbReference type="PROSITE" id="PS51417">
    <property type="entry name" value="ARF"/>
    <property type="match status" value="1"/>
</dbReference>
<dbReference type="SMART" id="SM00177">
    <property type="entry name" value="ARF"/>
    <property type="match status" value="1"/>
</dbReference>
<dbReference type="SUPFAM" id="SSF52540">
    <property type="entry name" value="P-loop containing nucleoside triphosphate hydrolases"/>
    <property type="match status" value="1"/>
</dbReference>
<keyword evidence="4" id="KW-0460">Magnesium</keyword>
<feature type="binding site" evidence="4">
    <location>
        <position position="68"/>
    </location>
    <ligand>
        <name>Mg(2+)</name>
        <dbReference type="ChEBI" id="CHEBI:18420"/>
    </ligand>
</feature>
<dbReference type="Proteomes" id="UP000549394">
    <property type="component" value="Unassembled WGS sequence"/>
</dbReference>
<dbReference type="GO" id="GO:0003924">
    <property type="term" value="F:GTPase activity"/>
    <property type="evidence" value="ECO:0007669"/>
    <property type="project" value="InterPro"/>
</dbReference>
<dbReference type="GO" id="GO:0005525">
    <property type="term" value="F:GTP binding"/>
    <property type="evidence" value="ECO:0007669"/>
    <property type="project" value="UniProtKB-KW"/>
</dbReference>
<dbReference type="InterPro" id="IPR042292">
    <property type="entry name" value="ARL15"/>
</dbReference>
<dbReference type="EMBL" id="CAJFCJ010000018">
    <property type="protein sequence ID" value="CAD5122830.1"/>
    <property type="molecule type" value="Genomic_DNA"/>
</dbReference>
<evidence type="ECO:0000256" key="1">
    <source>
        <dbReference type="ARBA" id="ARBA00022741"/>
    </source>
</evidence>
<dbReference type="PRINTS" id="PR00328">
    <property type="entry name" value="SAR1GTPBP"/>
</dbReference>
<sequence length="208" mass="23532">MPLLERLQFTCAICRIAAYTLYRRLCCKGNPIPKREFNITCIGLDNSGKSSLLTLLCGEDDISDISPTTGFNIRCIQVKNCILNIKEIGGGEKVREFWSHYYQGAEGVIYFVDSSETQENLLLSREYLRKALENNHLNSLPWLIMCNCQDKPGAKSVEEIQQIMALDKSCLFGACSIKSVQDAREACERLIEEMYRNSSPEETALNQV</sequence>
<comment type="caution">
    <text evidence="5">The sequence shown here is derived from an EMBL/GenBank/DDBJ whole genome shotgun (WGS) entry which is preliminary data.</text>
</comment>
<protein>
    <submittedName>
        <fullName evidence="5">DgyrCDS11234</fullName>
    </submittedName>
</protein>
<dbReference type="Gene3D" id="3.40.50.300">
    <property type="entry name" value="P-loop containing nucleotide triphosphate hydrolases"/>
    <property type="match status" value="1"/>
</dbReference>